<dbReference type="PANTHER" id="PTHR11461:SF211">
    <property type="entry name" value="GH10112P-RELATED"/>
    <property type="match status" value="1"/>
</dbReference>
<dbReference type="InterPro" id="IPR000215">
    <property type="entry name" value="Serpin_fam"/>
</dbReference>
<keyword evidence="2" id="KW-0472">Membrane</keyword>
<feature type="transmembrane region" description="Helical" evidence="2">
    <location>
        <begin position="20"/>
        <end position="38"/>
    </location>
</feature>
<reference evidence="4 5" key="1">
    <citation type="journal article" date="2017" name="Curr. Biol.">
        <title>Genome architecture and evolution of a unichromosomal asexual nematode.</title>
        <authorList>
            <person name="Fradin H."/>
            <person name="Zegar C."/>
            <person name="Gutwein M."/>
            <person name="Lucas J."/>
            <person name="Kovtun M."/>
            <person name="Corcoran D."/>
            <person name="Baugh L.R."/>
            <person name="Kiontke K."/>
            <person name="Gunsalus K."/>
            <person name="Fitch D.H."/>
            <person name="Piano F."/>
        </authorList>
    </citation>
    <scope>NUCLEOTIDE SEQUENCE [LARGE SCALE GENOMIC DNA]</scope>
    <source>
        <strain evidence="4">PF1309</strain>
    </source>
</reference>
<evidence type="ECO:0000259" key="3">
    <source>
        <dbReference type="Pfam" id="PF00079"/>
    </source>
</evidence>
<feature type="domain" description="Serpin" evidence="3">
    <location>
        <begin position="6"/>
        <end position="145"/>
    </location>
</feature>
<keyword evidence="2" id="KW-1133">Transmembrane helix</keyword>
<comment type="similarity">
    <text evidence="1">Belongs to the serpin family.</text>
</comment>
<proteinExistence type="inferred from homology"/>
<dbReference type="STRING" id="2018661.A0A2A2JV33"/>
<gene>
    <name evidence="4" type="ORF">WR25_00834</name>
</gene>
<dbReference type="InterPro" id="IPR023796">
    <property type="entry name" value="Serpin_dom"/>
</dbReference>
<dbReference type="AlphaFoldDB" id="A0A2A2JV33"/>
<accession>A0A2A2JV33</accession>
<dbReference type="Proteomes" id="UP000218231">
    <property type="component" value="Unassembled WGS sequence"/>
</dbReference>
<dbReference type="GO" id="GO:0005615">
    <property type="term" value="C:extracellular space"/>
    <property type="evidence" value="ECO:0007669"/>
    <property type="project" value="InterPro"/>
</dbReference>
<keyword evidence="5" id="KW-1185">Reference proteome</keyword>
<evidence type="ECO:0000313" key="5">
    <source>
        <dbReference type="Proteomes" id="UP000218231"/>
    </source>
</evidence>
<sequence length="145" mass="15587">MYLETESSFGVNLLQQFPINGSSFVFSPLLIALALSLVHAGSKGSTKKQIANAICKGANDGQLIQHYSDLSDSFAKPVNGVEVNLANKAFANKKFPLKPTYLTTIKSSYNASAENLDFKSAGQAAKTTNDFVKGQTRGKIPEIIK</sequence>
<dbReference type="Gene3D" id="3.30.497.10">
    <property type="entry name" value="Antithrombin, subunit I, domain 2"/>
    <property type="match status" value="1"/>
</dbReference>
<evidence type="ECO:0000313" key="4">
    <source>
        <dbReference type="EMBL" id="PAV65555.1"/>
    </source>
</evidence>
<dbReference type="SUPFAM" id="SSF56574">
    <property type="entry name" value="Serpins"/>
    <property type="match status" value="1"/>
</dbReference>
<comment type="caution">
    <text evidence="4">The sequence shown here is derived from an EMBL/GenBank/DDBJ whole genome shotgun (WGS) entry which is preliminary data.</text>
</comment>
<dbReference type="InterPro" id="IPR036186">
    <property type="entry name" value="Serpin_sf"/>
</dbReference>
<organism evidence="4 5">
    <name type="scientific">Diploscapter pachys</name>
    <dbReference type="NCBI Taxonomy" id="2018661"/>
    <lineage>
        <taxon>Eukaryota</taxon>
        <taxon>Metazoa</taxon>
        <taxon>Ecdysozoa</taxon>
        <taxon>Nematoda</taxon>
        <taxon>Chromadorea</taxon>
        <taxon>Rhabditida</taxon>
        <taxon>Rhabditina</taxon>
        <taxon>Rhabditomorpha</taxon>
        <taxon>Rhabditoidea</taxon>
        <taxon>Rhabditidae</taxon>
        <taxon>Diploscapter</taxon>
    </lineage>
</organism>
<protein>
    <recommendedName>
        <fullName evidence="3">Serpin domain-containing protein</fullName>
    </recommendedName>
</protein>
<name>A0A2A2JV33_9BILA</name>
<dbReference type="OrthoDB" id="9518664at2759"/>
<dbReference type="PANTHER" id="PTHR11461">
    <property type="entry name" value="SERINE PROTEASE INHIBITOR, SERPIN"/>
    <property type="match status" value="1"/>
</dbReference>
<evidence type="ECO:0000256" key="1">
    <source>
        <dbReference type="ARBA" id="ARBA00009500"/>
    </source>
</evidence>
<dbReference type="InterPro" id="IPR042178">
    <property type="entry name" value="Serpin_sf_1"/>
</dbReference>
<dbReference type="EMBL" id="LIAE01010204">
    <property type="protein sequence ID" value="PAV65555.1"/>
    <property type="molecule type" value="Genomic_DNA"/>
</dbReference>
<evidence type="ECO:0000256" key="2">
    <source>
        <dbReference type="SAM" id="Phobius"/>
    </source>
</evidence>
<keyword evidence="2" id="KW-0812">Transmembrane</keyword>
<dbReference type="Pfam" id="PF00079">
    <property type="entry name" value="Serpin"/>
    <property type="match status" value="1"/>
</dbReference>
<dbReference type="GO" id="GO:0004867">
    <property type="term" value="F:serine-type endopeptidase inhibitor activity"/>
    <property type="evidence" value="ECO:0007669"/>
    <property type="project" value="InterPro"/>
</dbReference>